<reference evidence="3 4" key="1">
    <citation type="submission" date="2016-10" db="EMBL/GenBank/DDBJ databases">
        <authorList>
            <person name="de Groot N.N."/>
        </authorList>
    </citation>
    <scope>NUCLEOTIDE SEQUENCE [LARGE SCALE GENOMIC DNA]</scope>
    <source>
        <strain evidence="3 4">DSM 25186</strain>
    </source>
</reference>
<dbReference type="PANTHER" id="PTHR33619">
    <property type="entry name" value="POLYSACCHARIDE EXPORT PROTEIN GFCE-RELATED"/>
    <property type="match status" value="1"/>
</dbReference>
<dbReference type="InterPro" id="IPR003715">
    <property type="entry name" value="Poly_export_N"/>
</dbReference>
<feature type="domain" description="Polysaccharide export protein N-terminal" evidence="2">
    <location>
        <begin position="85"/>
        <end position="195"/>
    </location>
</feature>
<evidence type="ECO:0000313" key="4">
    <source>
        <dbReference type="Proteomes" id="UP000198510"/>
    </source>
</evidence>
<dbReference type="Proteomes" id="UP000198510">
    <property type="component" value="Unassembled WGS sequence"/>
</dbReference>
<dbReference type="AlphaFoldDB" id="A0A1G9E2L1"/>
<proteinExistence type="predicted"/>
<dbReference type="PANTHER" id="PTHR33619:SF3">
    <property type="entry name" value="POLYSACCHARIDE EXPORT PROTEIN GFCE-RELATED"/>
    <property type="match status" value="1"/>
</dbReference>
<protein>
    <submittedName>
        <fullName evidence="3">Polysaccharide export outer membrane protein</fullName>
    </submittedName>
</protein>
<dbReference type="InterPro" id="IPR049712">
    <property type="entry name" value="Poly_export"/>
</dbReference>
<dbReference type="EMBL" id="FNFO01000003">
    <property type="protein sequence ID" value="SDK70310.1"/>
    <property type="molecule type" value="Genomic_DNA"/>
</dbReference>
<accession>A0A1G9E2L1</accession>
<name>A0A1G9E2L1_9BACT</name>
<keyword evidence="4" id="KW-1185">Reference proteome</keyword>
<sequence>MPPFPYLILMRIISELVTSQGYLVSIQNFIMNYAWVAKGNLSRALVCWGLLLLVCTSCSYYKQDILFRTDGTANAASLQMSLADAERNYKIRVNDFLILALYTNDGEVILDPTGELTREMGLRQNNVVGGGGGNQGQNNRSNMLLRQYLVRYDGTTKLPLVGDVKLAGLTHYQADSVLAERFSEFYEDPFVICRVNNRRVFILGGSSGRGGGQVVDLENENTNLIEILARSGGVGSFANAGNIRLIRGDLKNPTVQIINLQTIEGLRQAELQVLPNDIIYIEPGRRNVFEGLRDVSPFIGLTSSLITLYFLIDRLF</sequence>
<dbReference type="STRING" id="1075417.SAMN05421823_103329"/>
<dbReference type="Gene3D" id="3.30.1950.10">
    <property type="entry name" value="wza like domain"/>
    <property type="match status" value="1"/>
</dbReference>
<keyword evidence="1" id="KW-0732">Signal</keyword>
<evidence type="ECO:0000313" key="3">
    <source>
        <dbReference type="EMBL" id="SDK70310.1"/>
    </source>
</evidence>
<gene>
    <name evidence="3" type="ORF">SAMN05421823_103329</name>
</gene>
<organism evidence="3 4">
    <name type="scientific">Catalinimonas alkaloidigena</name>
    <dbReference type="NCBI Taxonomy" id="1075417"/>
    <lineage>
        <taxon>Bacteria</taxon>
        <taxon>Pseudomonadati</taxon>
        <taxon>Bacteroidota</taxon>
        <taxon>Cytophagia</taxon>
        <taxon>Cytophagales</taxon>
        <taxon>Catalimonadaceae</taxon>
        <taxon>Catalinimonas</taxon>
    </lineage>
</organism>
<dbReference type="RefSeq" id="WP_218127042.1">
    <property type="nucleotide sequence ID" value="NZ_FNFO01000003.1"/>
</dbReference>
<evidence type="ECO:0000256" key="1">
    <source>
        <dbReference type="ARBA" id="ARBA00022729"/>
    </source>
</evidence>
<dbReference type="Pfam" id="PF02563">
    <property type="entry name" value="Poly_export"/>
    <property type="match status" value="1"/>
</dbReference>
<dbReference type="Gene3D" id="3.10.560.10">
    <property type="entry name" value="Outer membrane lipoprotein wza domain like"/>
    <property type="match status" value="1"/>
</dbReference>
<dbReference type="GO" id="GO:0015159">
    <property type="term" value="F:polysaccharide transmembrane transporter activity"/>
    <property type="evidence" value="ECO:0007669"/>
    <property type="project" value="InterPro"/>
</dbReference>
<evidence type="ECO:0000259" key="2">
    <source>
        <dbReference type="Pfam" id="PF02563"/>
    </source>
</evidence>